<sequence length="332" mass="35051">MSLPPTSRDVARIAGVSQTTVSYVLTGKGAISPTTRERVLEVADSIGYRPNLAARSMRTRRSGRLAVIMGVAFDNQMRMLNGASQVADEAGYVMETHSVEGTVEDRTERVLELAAGGQYEGILTFVPVLGSALSDGRETPPVLAATAFDDKMRSVGELADAGLIEVFVRALAAAGHRRFVHVAGPQGFSSARARQETYIAAVERLGVESLGVLGGEWPPETGRQAVLALADDAPPVAVIAANDDLAIGALRGAAERGWSVPEDLVVTGWDNARFGAYTLPSLTTVDVDFRAAGSHAMRLLVAALRGEEPPPRGATLQHIVWRESTGSAAPPD</sequence>
<name>A0ABW5VME7_9MICO</name>
<dbReference type="InterPro" id="IPR046335">
    <property type="entry name" value="LacI/GalR-like_sensor"/>
</dbReference>
<evidence type="ECO:0000259" key="4">
    <source>
        <dbReference type="PROSITE" id="PS50932"/>
    </source>
</evidence>
<accession>A0ABW5VME7</accession>
<dbReference type="PANTHER" id="PTHR30146:SF155">
    <property type="entry name" value="ALANINE RACEMASE"/>
    <property type="match status" value="1"/>
</dbReference>
<dbReference type="EMBL" id="JBHUOG010000001">
    <property type="protein sequence ID" value="MFD2792186.1"/>
    <property type="molecule type" value="Genomic_DNA"/>
</dbReference>
<keyword evidence="3" id="KW-0804">Transcription</keyword>
<dbReference type="GO" id="GO:0003677">
    <property type="term" value="F:DNA binding"/>
    <property type="evidence" value="ECO:0007669"/>
    <property type="project" value="UniProtKB-KW"/>
</dbReference>
<dbReference type="PANTHER" id="PTHR30146">
    <property type="entry name" value="LACI-RELATED TRANSCRIPTIONAL REPRESSOR"/>
    <property type="match status" value="1"/>
</dbReference>
<evidence type="ECO:0000256" key="1">
    <source>
        <dbReference type="ARBA" id="ARBA00023015"/>
    </source>
</evidence>
<dbReference type="Gene3D" id="1.10.260.40">
    <property type="entry name" value="lambda repressor-like DNA-binding domains"/>
    <property type="match status" value="1"/>
</dbReference>
<dbReference type="SUPFAM" id="SSF53822">
    <property type="entry name" value="Periplasmic binding protein-like I"/>
    <property type="match status" value="1"/>
</dbReference>
<feature type="domain" description="HTH lacI-type" evidence="4">
    <location>
        <begin position="5"/>
        <end position="59"/>
    </location>
</feature>
<dbReference type="Pfam" id="PF00356">
    <property type="entry name" value="LacI"/>
    <property type="match status" value="1"/>
</dbReference>
<comment type="caution">
    <text evidence="5">The sequence shown here is derived from an EMBL/GenBank/DDBJ whole genome shotgun (WGS) entry which is preliminary data.</text>
</comment>
<organism evidence="5 6">
    <name type="scientific">Promicromonospora vindobonensis</name>
    <dbReference type="NCBI Taxonomy" id="195748"/>
    <lineage>
        <taxon>Bacteria</taxon>
        <taxon>Bacillati</taxon>
        <taxon>Actinomycetota</taxon>
        <taxon>Actinomycetes</taxon>
        <taxon>Micrococcales</taxon>
        <taxon>Promicromonosporaceae</taxon>
        <taxon>Promicromonospora</taxon>
    </lineage>
</organism>
<keyword evidence="6" id="KW-1185">Reference proteome</keyword>
<keyword evidence="2 5" id="KW-0238">DNA-binding</keyword>
<evidence type="ECO:0000256" key="3">
    <source>
        <dbReference type="ARBA" id="ARBA00023163"/>
    </source>
</evidence>
<evidence type="ECO:0000256" key="2">
    <source>
        <dbReference type="ARBA" id="ARBA00023125"/>
    </source>
</evidence>
<dbReference type="InterPro" id="IPR028082">
    <property type="entry name" value="Peripla_BP_I"/>
</dbReference>
<dbReference type="PROSITE" id="PS50932">
    <property type="entry name" value="HTH_LACI_2"/>
    <property type="match status" value="1"/>
</dbReference>
<gene>
    <name evidence="5" type="ORF">ACFS27_01350</name>
</gene>
<protein>
    <submittedName>
        <fullName evidence="5">LacI family DNA-binding transcriptional regulator</fullName>
    </submittedName>
</protein>
<reference evidence="6" key="1">
    <citation type="journal article" date="2019" name="Int. J. Syst. Evol. Microbiol.">
        <title>The Global Catalogue of Microorganisms (GCM) 10K type strain sequencing project: providing services to taxonomists for standard genome sequencing and annotation.</title>
        <authorList>
            <consortium name="The Broad Institute Genomics Platform"/>
            <consortium name="The Broad Institute Genome Sequencing Center for Infectious Disease"/>
            <person name="Wu L."/>
            <person name="Ma J."/>
        </authorList>
    </citation>
    <scope>NUCLEOTIDE SEQUENCE [LARGE SCALE GENOMIC DNA]</scope>
    <source>
        <strain evidence="6">CCM 7044</strain>
    </source>
</reference>
<dbReference type="InterPro" id="IPR000843">
    <property type="entry name" value="HTH_LacI"/>
</dbReference>
<keyword evidence="1" id="KW-0805">Transcription regulation</keyword>
<evidence type="ECO:0000313" key="5">
    <source>
        <dbReference type="EMBL" id="MFD2792186.1"/>
    </source>
</evidence>
<dbReference type="SUPFAM" id="SSF47413">
    <property type="entry name" value="lambda repressor-like DNA-binding domains"/>
    <property type="match status" value="1"/>
</dbReference>
<dbReference type="Pfam" id="PF13377">
    <property type="entry name" value="Peripla_BP_3"/>
    <property type="match status" value="1"/>
</dbReference>
<dbReference type="Gene3D" id="3.40.50.2300">
    <property type="match status" value="2"/>
</dbReference>
<evidence type="ECO:0000313" key="6">
    <source>
        <dbReference type="Proteomes" id="UP001597479"/>
    </source>
</evidence>
<proteinExistence type="predicted"/>
<dbReference type="Proteomes" id="UP001597479">
    <property type="component" value="Unassembled WGS sequence"/>
</dbReference>
<dbReference type="SMART" id="SM00354">
    <property type="entry name" value="HTH_LACI"/>
    <property type="match status" value="1"/>
</dbReference>
<dbReference type="RefSeq" id="WP_377179574.1">
    <property type="nucleotide sequence ID" value="NZ_JBHUOG010000001.1"/>
</dbReference>
<dbReference type="CDD" id="cd01392">
    <property type="entry name" value="HTH_LacI"/>
    <property type="match status" value="1"/>
</dbReference>
<dbReference type="InterPro" id="IPR010982">
    <property type="entry name" value="Lambda_DNA-bd_dom_sf"/>
</dbReference>